<accession>A0A6D2HET1</accession>
<keyword evidence="1" id="KW-0812">Transmembrane</keyword>
<protein>
    <submittedName>
        <fullName evidence="2">Uncharacterized protein</fullName>
    </submittedName>
</protein>
<evidence type="ECO:0000313" key="2">
    <source>
        <dbReference type="EMBL" id="CAA7013403.1"/>
    </source>
</evidence>
<feature type="transmembrane region" description="Helical" evidence="1">
    <location>
        <begin position="547"/>
        <end position="566"/>
    </location>
</feature>
<sequence>MEVVKADSTEEDEEEYELVLCGTRLRRVRKRKPRPEEQLPKGCLPEEKVSLAEALARIDPSHLAAFLADAPEYPPGFVVFDLVDYFSSAISGVSSVEYQYPWPNMNNLRRVIDLPFRHVPEPVFTVAEDWIEKVELKEVSNFVLWSFGWIRDRVAGIPTEPYSELGVFVALSIVLRGRSFVLSPILPLLRQRYYCLERAQKMIPFTVWMMAQVAQVDLWAGLQSWASNLLPLVRVNLKDNPRSINFILQLIENVCSEPGARESILEDVDEDWRLFPILSFKMLLPLTFPAPFERVNVTKRFEAVYPLLKEVALADADAAGIEGLKRVTQIFDFCLKFAREGNAVLAKEAASIANWCVTKNTQDTERFDAFYPLLKEVALYHAPGVEEMIQITPHIFASSFKFAAEGNAELAKEATEIAVWCLTKNVDCCKHWDEVYMENPKASVALLKHLVDEWDEDHSLKLSSSPRDTRILNLTMKSFLVKNKRGITEGGVSGFLYKEANKYCKEISRRLVVSRGNGFLKGCGAISSVILAAVAQVVVYVDAITTVLMSFTFLCLFLFLLLDSYVEGLKVIL</sequence>
<keyword evidence="1" id="KW-1133">Transmembrane helix</keyword>
<reference evidence="2" key="1">
    <citation type="submission" date="2020-01" db="EMBL/GenBank/DDBJ databases">
        <authorList>
            <person name="Mishra B."/>
        </authorList>
    </citation>
    <scope>NUCLEOTIDE SEQUENCE [LARGE SCALE GENOMIC DNA]</scope>
</reference>
<dbReference type="AlphaFoldDB" id="A0A6D2HET1"/>
<dbReference type="GO" id="GO:0005794">
    <property type="term" value="C:Golgi apparatus"/>
    <property type="evidence" value="ECO:0007669"/>
    <property type="project" value="TreeGrafter"/>
</dbReference>
<dbReference type="OrthoDB" id="10022292at2759"/>
<dbReference type="GO" id="GO:0005783">
    <property type="term" value="C:endoplasmic reticulum"/>
    <property type="evidence" value="ECO:0007669"/>
    <property type="project" value="TreeGrafter"/>
</dbReference>
<proteinExistence type="predicted"/>
<keyword evidence="3" id="KW-1185">Reference proteome</keyword>
<dbReference type="EMBL" id="CACVBM020000044">
    <property type="protein sequence ID" value="CAA7013403.1"/>
    <property type="molecule type" value="Genomic_DNA"/>
</dbReference>
<evidence type="ECO:0000313" key="3">
    <source>
        <dbReference type="Proteomes" id="UP000467841"/>
    </source>
</evidence>
<gene>
    <name evidence="2" type="ORF">MERR_LOCUS637</name>
</gene>
<name>A0A6D2HET1_9BRAS</name>
<evidence type="ECO:0000256" key="1">
    <source>
        <dbReference type="SAM" id="Phobius"/>
    </source>
</evidence>
<dbReference type="InterPro" id="IPR019308">
    <property type="entry name" value="TMEM214"/>
</dbReference>
<feature type="transmembrane region" description="Helical" evidence="1">
    <location>
        <begin position="519"/>
        <end position="541"/>
    </location>
</feature>
<dbReference type="Proteomes" id="UP000467841">
    <property type="component" value="Unassembled WGS sequence"/>
</dbReference>
<comment type="caution">
    <text evidence="2">The sequence shown here is derived from an EMBL/GenBank/DDBJ whole genome shotgun (WGS) entry which is preliminary data.</text>
</comment>
<keyword evidence="1" id="KW-0472">Membrane</keyword>
<dbReference type="PANTHER" id="PTHR13448:SF9">
    <property type="entry name" value="(RAPE) HYPOTHETICAL PROTEIN"/>
    <property type="match status" value="1"/>
</dbReference>
<organism evidence="2 3">
    <name type="scientific">Microthlaspi erraticum</name>
    <dbReference type="NCBI Taxonomy" id="1685480"/>
    <lineage>
        <taxon>Eukaryota</taxon>
        <taxon>Viridiplantae</taxon>
        <taxon>Streptophyta</taxon>
        <taxon>Embryophyta</taxon>
        <taxon>Tracheophyta</taxon>
        <taxon>Spermatophyta</taxon>
        <taxon>Magnoliopsida</taxon>
        <taxon>eudicotyledons</taxon>
        <taxon>Gunneridae</taxon>
        <taxon>Pentapetalae</taxon>
        <taxon>rosids</taxon>
        <taxon>malvids</taxon>
        <taxon>Brassicales</taxon>
        <taxon>Brassicaceae</taxon>
        <taxon>Coluteocarpeae</taxon>
        <taxon>Microthlaspi</taxon>
    </lineage>
</organism>
<dbReference type="PANTHER" id="PTHR13448">
    <property type="entry name" value="TRANSMEMBRANE PROTEIN 214"/>
    <property type="match status" value="1"/>
</dbReference>